<evidence type="ECO:0000313" key="1">
    <source>
        <dbReference type="EMBL" id="KAB8243660.1"/>
    </source>
</evidence>
<dbReference type="Proteomes" id="UP000325434">
    <property type="component" value="Unassembled WGS sequence"/>
</dbReference>
<gene>
    <name evidence="1" type="ORF">BDV35DRAFT_313735</name>
</gene>
<sequence>MEGDRSKKKISLVIHPKPKEQPMCKKENQCIGTYVRSSEDAVGPHVPLLFVQSSMRIAPPSVSSKTIGFDPSPSATDILATRFERSSPLERPASSALRLRLFGSELPLTCSPTVGVGARGFRGISGTFTKVIGFCSPVEDSGLFSCQ</sequence>
<organism evidence="1">
    <name type="scientific">Aspergillus flavus</name>
    <dbReference type="NCBI Taxonomy" id="5059"/>
    <lineage>
        <taxon>Eukaryota</taxon>
        <taxon>Fungi</taxon>
        <taxon>Dikarya</taxon>
        <taxon>Ascomycota</taxon>
        <taxon>Pezizomycotina</taxon>
        <taxon>Eurotiomycetes</taxon>
        <taxon>Eurotiomycetidae</taxon>
        <taxon>Eurotiales</taxon>
        <taxon>Aspergillaceae</taxon>
        <taxon>Aspergillus</taxon>
        <taxon>Aspergillus subgen. Circumdati</taxon>
    </lineage>
</organism>
<name>A0A5N6GRJ1_ASPFL</name>
<proteinExistence type="predicted"/>
<dbReference type="EMBL" id="ML734639">
    <property type="protein sequence ID" value="KAB8243660.1"/>
    <property type="molecule type" value="Genomic_DNA"/>
</dbReference>
<reference evidence="1" key="1">
    <citation type="submission" date="2019-04" db="EMBL/GenBank/DDBJ databases">
        <title>Friends and foes A comparative genomics study of 23 Aspergillus species from section Flavi.</title>
        <authorList>
            <consortium name="DOE Joint Genome Institute"/>
            <person name="Kjaerbolling I."/>
            <person name="Vesth T."/>
            <person name="Frisvad J.C."/>
            <person name="Nybo J.L."/>
            <person name="Theobald S."/>
            <person name="Kildgaard S."/>
            <person name="Isbrandt T."/>
            <person name="Kuo A."/>
            <person name="Sato A."/>
            <person name="Lyhne E.K."/>
            <person name="Kogle M.E."/>
            <person name="Wiebenga A."/>
            <person name="Kun R.S."/>
            <person name="Lubbers R.J."/>
            <person name="Makela M.R."/>
            <person name="Barry K."/>
            <person name="Chovatia M."/>
            <person name="Clum A."/>
            <person name="Daum C."/>
            <person name="Haridas S."/>
            <person name="He G."/>
            <person name="LaButti K."/>
            <person name="Lipzen A."/>
            <person name="Mondo S."/>
            <person name="Riley R."/>
            <person name="Salamov A."/>
            <person name="Simmons B.A."/>
            <person name="Magnuson J.K."/>
            <person name="Henrissat B."/>
            <person name="Mortensen U.H."/>
            <person name="Larsen T.O."/>
            <person name="Devries R.P."/>
            <person name="Grigoriev I.V."/>
            <person name="Machida M."/>
            <person name="Baker S.E."/>
            <person name="Andersen M.R."/>
        </authorList>
    </citation>
    <scope>NUCLEOTIDE SEQUENCE [LARGE SCALE GENOMIC DNA]</scope>
    <source>
        <strain evidence="1">CBS 121.62</strain>
    </source>
</reference>
<dbReference type="AlphaFoldDB" id="A0A5N6GRJ1"/>
<accession>A0A5N6GRJ1</accession>
<protein>
    <submittedName>
        <fullName evidence="1">Uncharacterized protein</fullName>
    </submittedName>
</protein>